<evidence type="ECO:0000256" key="5">
    <source>
        <dbReference type="ARBA" id="ARBA00023049"/>
    </source>
</evidence>
<keyword evidence="1 6" id="KW-0645">Protease</keyword>
<evidence type="ECO:0000256" key="1">
    <source>
        <dbReference type="ARBA" id="ARBA00022670"/>
    </source>
</evidence>
<keyword evidence="5 6" id="KW-0482">Metalloprotease</keyword>
<dbReference type="Proteomes" id="UP000655410">
    <property type="component" value="Unassembled WGS sequence"/>
</dbReference>
<comment type="cofactor">
    <cofactor evidence="6">
        <name>Zn(2+)</name>
        <dbReference type="ChEBI" id="CHEBI:29105"/>
    </cofactor>
    <text evidence="6">Binds 1 zinc ion per subunit.</text>
</comment>
<dbReference type="EMBL" id="BMNI01000001">
    <property type="protein sequence ID" value="GGO85317.1"/>
    <property type="molecule type" value="Genomic_DNA"/>
</dbReference>
<evidence type="ECO:0000259" key="8">
    <source>
        <dbReference type="Pfam" id="PF01435"/>
    </source>
</evidence>
<evidence type="ECO:0000256" key="4">
    <source>
        <dbReference type="ARBA" id="ARBA00022833"/>
    </source>
</evidence>
<keyword evidence="3 6" id="KW-0378">Hydrolase</keyword>
<name>A0ABQ2N5I6_9ACTN</name>
<evidence type="ECO:0000313" key="9">
    <source>
        <dbReference type="EMBL" id="GGO85317.1"/>
    </source>
</evidence>
<keyword evidence="2" id="KW-0479">Metal-binding</keyword>
<accession>A0ABQ2N5I6</accession>
<proteinExistence type="inferred from homology"/>
<dbReference type="RefSeq" id="WP_188782391.1">
    <property type="nucleotide sequence ID" value="NZ_BMNI01000001.1"/>
</dbReference>
<protein>
    <recommendedName>
        <fullName evidence="8">Peptidase M48 domain-containing protein</fullName>
    </recommendedName>
</protein>
<gene>
    <name evidence="9" type="ORF">GCM10011584_05010</name>
</gene>
<feature type="domain" description="Peptidase M48" evidence="8">
    <location>
        <begin position="108"/>
        <end position="265"/>
    </location>
</feature>
<reference evidence="10" key="1">
    <citation type="journal article" date="2019" name="Int. J. Syst. Evol. Microbiol.">
        <title>The Global Catalogue of Microorganisms (GCM) 10K type strain sequencing project: providing services to taxonomists for standard genome sequencing and annotation.</title>
        <authorList>
            <consortium name="The Broad Institute Genomics Platform"/>
            <consortium name="The Broad Institute Genome Sequencing Center for Infectious Disease"/>
            <person name="Wu L."/>
            <person name="Ma J."/>
        </authorList>
    </citation>
    <scope>NUCLEOTIDE SEQUENCE [LARGE SCALE GENOMIC DNA]</scope>
    <source>
        <strain evidence="10">CGMCC 4.7371</strain>
    </source>
</reference>
<evidence type="ECO:0000313" key="10">
    <source>
        <dbReference type="Proteomes" id="UP000655410"/>
    </source>
</evidence>
<feature type="transmembrane region" description="Helical" evidence="7">
    <location>
        <begin position="6"/>
        <end position="32"/>
    </location>
</feature>
<keyword evidence="7" id="KW-1133">Transmembrane helix</keyword>
<sequence length="273" mass="28718">MSDPVASALLLIVAIAYLVGAFVVIMALTKVLSAWSASWRTRGHAGPVDDVLQNQAAAAMASVAVLANVTPPATHVVAYLGTPTGDDDRPVGDGGLAVTRFRAGRPATVVFAQAALTGLSPAAVQSLAAHELAHVIRRERSSAAARYSWLVGYLALMLAGVGITVTALLAAPQLAAPALLATMSAAVAFLGLRVAFDRREEIAADLFAVELTRDLEAAAELMGFYEQNVARPLPAGGLGRAWALIERRWFATHPDPEVRLSAMRRHLVDQQAD</sequence>
<evidence type="ECO:0000256" key="2">
    <source>
        <dbReference type="ARBA" id="ARBA00022723"/>
    </source>
</evidence>
<keyword evidence="7" id="KW-0812">Transmembrane</keyword>
<organism evidence="9 10">
    <name type="scientific">Nocardioides phosphati</name>
    <dbReference type="NCBI Taxonomy" id="1867775"/>
    <lineage>
        <taxon>Bacteria</taxon>
        <taxon>Bacillati</taxon>
        <taxon>Actinomycetota</taxon>
        <taxon>Actinomycetes</taxon>
        <taxon>Propionibacteriales</taxon>
        <taxon>Nocardioidaceae</taxon>
        <taxon>Nocardioides</taxon>
    </lineage>
</organism>
<keyword evidence="10" id="KW-1185">Reference proteome</keyword>
<feature type="transmembrane region" description="Helical" evidence="7">
    <location>
        <begin position="147"/>
        <end position="169"/>
    </location>
</feature>
<evidence type="ECO:0000256" key="3">
    <source>
        <dbReference type="ARBA" id="ARBA00022801"/>
    </source>
</evidence>
<feature type="transmembrane region" description="Helical" evidence="7">
    <location>
        <begin position="175"/>
        <end position="196"/>
    </location>
</feature>
<comment type="similarity">
    <text evidence="6">Belongs to the peptidase M48 family.</text>
</comment>
<keyword evidence="7" id="KW-0472">Membrane</keyword>
<evidence type="ECO:0000256" key="7">
    <source>
        <dbReference type="SAM" id="Phobius"/>
    </source>
</evidence>
<dbReference type="InterPro" id="IPR001915">
    <property type="entry name" value="Peptidase_M48"/>
</dbReference>
<keyword evidence="4 6" id="KW-0862">Zinc</keyword>
<evidence type="ECO:0000256" key="6">
    <source>
        <dbReference type="RuleBase" id="RU003983"/>
    </source>
</evidence>
<dbReference type="Pfam" id="PF01435">
    <property type="entry name" value="Peptidase_M48"/>
    <property type="match status" value="1"/>
</dbReference>
<comment type="caution">
    <text evidence="9">The sequence shown here is derived from an EMBL/GenBank/DDBJ whole genome shotgun (WGS) entry which is preliminary data.</text>
</comment>